<dbReference type="SMART" id="SM00479">
    <property type="entry name" value="EXOIII"/>
    <property type="match status" value="1"/>
</dbReference>
<evidence type="ECO:0000259" key="4">
    <source>
        <dbReference type="SMART" id="SM00479"/>
    </source>
</evidence>
<dbReference type="InterPro" id="IPR012337">
    <property type="entry name" value="RNaseH-like_sf"/>
</dbReference>
<dbReference type="GO" id="GO:0005829">
    <property type="term" value="C:cytosol"/>
    <property type="evidence" value="ECO:0007669"/>
    <property type="project" value="TreeGrafter"/>
</dbReference>
<evidence type="ECO:0000256" key="3">
    <source>
        <dbReference type="ARBA" id="ARBA00022839"/>
    </source>
</evidence>
<evidence type="ECO:0000256" key="2">
    <source>
        <dbReference type="ARBA" id="ARBA00022801"/>
    </source>
</evidence>
<dbReference type="InterPro" id="IPR013520">
    <property type="entry name" value="Ribonucl_H"/>
</dbReference>
<dbReference type="CDD" id="cd06127">
    <property type="entry name" value="DEDDh"/>
    <property type="match status" value="1"/>
</dbReference>
<dbReference type="Proteomes" id="UP000253094">
    <property type="component" value="Unassembled WGS sequence"/>
</dbReference>
<dbReference type="GO" id="GO:0008408">
    <property type="term" value="F:3'-5' exonuclease activity"/>
    <property type="evidence" value="ECO:0007669"/>
    <property type="project" value="TreeGrafter"/>
</dbReference>
<proteinExistence type="predicted"/>
<dbReference type="PANTHER" id="PTHR30231">
    <property type="entry name" value="DNA POLYMERASE III SUBUNIT EPSILON"/>
    <property type="match status" value="1"/>
</dbReference>
<keyword evidence="6" id="KW-1185">Reference proteome</keyword>
<evidence type="ECO:0000313" key="5">
    <source>
        <dbReference type="EMBL" id="RCG28170.1"/>
    </source>
</evidence>
<feature type="domain" description="Exonuclease" evidence="4">
    <location>
        <begin position="16"/>
        <end position="181"/>
    </location>
</feature>
<dbReference type="InterPro" id="IPR036397">
    <property type="entry name" value="RNaseH_sf"/>
</dbReference>
<dbReference type="EMBL" id="QOIL01000014">
    <property type="protein sequence ID" value="RCG28170.1"/>
    <property type="molecule type" value="Genomic_DNA"/>
</dbReference>
<keyword evidence="2" id="KW-0378">Hydrolase</keyword>
<comment type="caution">
    <text evidence="5">The sequence shown here is derived from an EMBL/GenBank/DDBJ whole genome shotgun (WGS) entry which is preliminary data.</text>
</comment>
<dbReference type="PANTHER" id="PTHR30231:SF4">
    <property type="entry name" value="PROTEIN NEN2"/>
    <property type="match status" value="1"/>
</dbReference>
<keyword evidence="3 5" id="KW-0269">Exonuclease</keyword>
<dbReference type="OrthoDB" id="9803913at2"/>
<keyword evidence="1" id="KW-0540">Nuclease</keyword>
<protein>
    <submittedName>
        <fullName evidence="5">3'-5' exonuclease</fullName>
    </submittedName>
</protein>
<organism evidence="5 6">
    <name type="scientific">Sphaerisporangium album</name>
    <dbReference type="NCBI Taxonomy" id="509200"/>
    <lineage>
        <taxon>Bacteria</taxon>
        <taxon>Bacillati</taxon>
        <taxon>Actinomycetota</taxon>
        <taxon>Actinomycetes</taxon>
        <taxon>Streptosporangiales</taxon>
        <taxon>Streptosporangiaceae</taxon>
        <taxon>Sphaerisporangium</taxon>
    </lineage>
</organism>
<dbReference type="Pfam" id="PF00929">
    <property type="entry name" value="RNase_T"/>
    <property type="match status" value="1"/>
</dbReference>
<dbReference type="Gene3D" id="3.30.420.10">
    <property type="entry name" value="Ribonuclease H-like superfamily/Ribonuclease H"/>
    <property type="match status" value="1"/>
</dbReference>
<evidence type="ECO:0000256" key="1">
    <source>
        <dbReference type="ARBA" id="ARBA00022722"/>
    </source>
</evidence>
<gene>
    <name evidence="5" type="ORF">DQ384_23735</name>
</gene>
<dbReference type="AlphaFoldDB" id="A0A367FEY6"/>
<name>A0A367FEY6_9ACTN</name>
<evidence type="ECO:0000313" key="6">
    <source>
        <dbReference type="Proteomes" id="UP000253094"/>
    </source>
</evidence>
<dbReference type="GO" id="GO:0003676">
    <property type="term" value="F:nucleic acid binding"/>
    <property type="evidence" value="ECO:0007669"/>
    <property type="project" value="InterPro"/>
</dbReference>
<accession>A0A367FEY6</accession>
<dbReference type="SUPFAM" id="SSF53098">
    <property type="entry name" value="Ribonuclease H-like"/>
    <property type="match status" value="1"/>
</dbReference>
<reference evidence="5 6" key="1">
    <citation type="submission" date="2018-06" db="EMBL/GenBank/DDBJ databases">
        <title>Sphaerisporangium craniellae sp. nov., isolated from a marine sponge in the South China Sea.</title>
        <authorList>
            <person name="Li L."/>
        </authorList>
    </citation>
    <scope>NUCLEOTIDE SEQUENCE [LARGE SCALE GENOMIC DNA]</scope>
    <source>
        <strain evidence="5 6">CCTCC AA 208026</strain>
    </source>
</reference>
<sequence length="203" mass="21941">MGTARMNTVKPWNSHRYTVVDVEGNGQRPPDLVEIAIVPIENGTVGEPRSWLVNPPRPITLMARRFHRIGDEEVAAASTVAEVADEIRKDLDDAVFVAHNAHVDLDVVTRSLPGFSPIEVVDTLKAARRLAPGQVSYKLGNLVDAFGLAEGIAPDLRPHRAAYDAIVCARLLVHLATSHSDPGLTLLGLLGKEEPDDPAPALF</sequence>
<dbReference type="FunFam" id="3.30.420.10:FF:000045">
    <property type="entry name" value="3'-5' exonuclease DinG"/>
    <property type="match status" value="1"/>
</dbReference>